<sequence>MKLKFATGALVATGVLLLAANPAAAATGKLELHNADFAILYTDPPKGCHGGPGEGTTVSNRTDSRVLLFPDERCLSRVYWPVEPGKVVRDRNVGSVQVLH</sequence>
<evidence type="ECO:0008006" key="4">
    <source>
        <dbReference type="Google" id="ProtNLM"/>
    </source>
</evidence>
<dbReference type="Proteomes" id="UP000248544">
    <property type="component" value="Unassembled WGS sequence"/>
</dbReference>
<dbReference type="AlphaFoldDB" id="A0A2W2GWK2"/>
<name>A0A2W2GWK2_9ACTN</name>
<dbReference type="EMBL" id="POUA01000168">
    <property type="protein sequence ID" value="PZG41638.1"/>
    <property type="molecule type" value="Genomic_DNA"/>
</dbReference>
<protein>
    <recommendedName>
        <fullName evidence="4">Secreted protein</fullName>
    </recommendedName>
</protein>
<accession>A0A2W2GWK2</accession>
<proteinExistence type="predicted"/>
<comment type="caution">
    <text evidence="2">The sequence shown here is derived from an EMBL/GenBank/DDBJ whole genome shotgun (WGS) entry which is preliminary data.</text>
</comment>
<evidence type="ECO:0000313" key="3">
    <source>
        <dbReference type="Proteomes" id="UP000248544"/>
    </source>
</evidence>
<organism evidence="2 3">
    <name type="scientific">Spongiactinospora gelatinilytica</name>
    <dbReference type="NCBI Taxonomy" id="2666298"/>
    <lineage>
        <taxon>Bacteria</taxon>
        <taxon>Bacillati</taxon>
        <taxon>Actinomycetota</taxon>
        <taxon>Actinomycetes</taxon>
        <taxon>Streptosporangiales</taxon>
        <taxon>Streptosporangiaceae</taxon>
        <taxon>Spongiactinospora</taxon>
    </lineage>
</organism>
<feature type="chain" id="PRO_5015894023" description="Secreted protein" evidence="1">
    <location>
        <begin position="26"/>
        <end position="100"/>
    </location>
</feature>
<feature type="signal peptide" evidence="1">
    <location>
        <begin position="1"/>
        <end position="25"/>
    </location>
</feature>
<evidence type="ECO:0000256" key="1">
    <source>
        <dbReference type="SAM" id="SignalP"/>
    </source>
</evidence>
<keyword evidence="1" id="KW-0732">Signal</keyword>
<keyword evidence="3" id="KW-1185">Reference proteome</keyword>
<dbReference type="RefSeq" id="WP_111169134.1">
    <property type="nucleotide sequence ID" value="NZ_POUA01000168.1"/>
</dbReference>
<evidence type="ECO:0000313" key="2">
    <source>
        <dbReference type="EMBL" id="PZG41638.1"/>
    </source>
</evidence>
<gene>
    <name evidence="2" type="ORF">C1I98_20930</name>
</gene>
<reference evidence="2 3" key="1">
    <citation type="submission" date="2018-01" db="EMBL/GenBank/DDBJ databases">
        <title>Draft genome sequence of Sphaerisporangium sp. 7K107.</title>
        <authorList>
            <person name="Sahin N."/>
            <person name="Saygin H."/>
            <person name="Ay H."/>
        </authorList>
    </citation>
    <scope>NUCLEOTIDE SEQUENCE [LARGE SCALE GENOMIC DNA]</scope>
    <source>
        <strain evidence="2 3">7K107</strain>
    </source>
</reference>